<dbReference type="Pfam" id="PF00072">
    <property type="entry name" value="Response_reg"/>
    <property type="match status" value="1"/>
</dbReference>
<dbReference type="Gene3D" id="2.40.50.1020">
    <property type="entry name" value="LytTr DNA-binding domain"/>
    <property type="match status" value="1"/>
</dbReference>
<evidence type="ECO:0000313" key="10">
    <source>
        <dbReference type="EMBL" id="SFR69233.1"/>
    </source>
</evidence>
<dbReference type="Proteomes" id="UP000199659">
    <property type="component" value="Unassembled WGS sequence"/>
</dbReference>
<evidence type="ECO:0000256" key="5">
    <source>
        <dbReference type="ARBA" id="ARBA00024867"/>
    </source>
</evidence>
<comment type="function">
    <text evidence="5">May play the central regulatory role in sporulation. It may be an element of the effector pathway responsible for the activation of sporulation genes in response to nutritional stress. Spo0A may act in concert with spo0H (a sigma factor) to control the expression of some genes that are critical to the sporulation process.</text>
</comment>
<evidence type="ECO:0000256" key="2">
    <source>
        <dbReference type="ARBA" id="ARBA00022490"/>
    </source>
</evidence>
<evidence type="ECO:0000256" key="4">
    <source>
        <dbReference type="ARBA" id="ARBA00023159"/>
    </source>
</evidence>
<dbReference type="OrthoDB" id="9779387at2"/>
<dbReference type="Pfam" id="PF04397">
    <property type="entry name" value="LytTR"/>
    <property type="match status" value="1"/>
</dbReference>
<feature type="modified residue" description="4-aspartylphosphate" evidence="7">
    <location>
        <position position="60"/>
    </location>
</feature>
<dbReference type="GO" id="GO:0003677">
    <property type="term" value="F:DNA binding"/>
    <property type="evidence" value="ECO:0007669"/>
    <property type="project" value="InterPro"/>
</dbReference>
<evidence type="ECO:0000259" key="9">
    <source>
        <dbReference type="PROSITE" id="PS50930"/>
    </source>
</evidence>
<dbReference type="PROSITE" id="PS50110">
    <property type="entry name" value="RESPONSE_REGULATORY"/>
    <property type="match status" value="1"/>
</dbReference>
<dbReference type="STRING" id="37658.SAMN05661086_01072"/>
<dbReference type="Gene3D" id="3.40.50.2300">
    <property type="match status" value="1"/>
</dbReference>
<keyword evidence="4" id="KW-0010">Activator</keyword>
<keyword evidence="11" id="KW-1185">Reference proteome</keyword>
<keyword evidence="2" id="KW-0963">Cytoplasm</keyword>
<accession>A0A1I6IR72</accession>
<dbReference type="PANTHER" id="PTHR37299">
    <property type="entry name" value="TRANSCRIPTIONAL REGULATOR-RELATED"/>
    <property type="match status" value="1"/>
</dbReference>
<reference evidence="10 11" key="1">
    <citation type="submission" date="2016-10" db="EMBL/GenBank/DDBJ databases">
        <authorList>
            <person name="de Groot N.N."/>
        </authorList>
    </citation>
    <scope>NUCLEOTIDE SEQUENCE [LARGE SCALE GENOMIC DNA]</scope>
    <source>
        <strain evidence="10 11">743A</strain>
    </source>
</reference>
<dbReference type="GO" id="GO:0000156">
    <property type="term" value="F:phosphorelay response regulator activity"/>
    <property type="evidence" value="ECO:0007669"/>
    <property type="project" value="InterPro"/>
</dbReference>
<dbReference type="PROSITE" id="PS50930">
    <property type="entry name" value="HTH_LYTTR"/>
    <property type="match status" value="1"/>
</dbReference>
<dbReference type="AlphaFoldDB" id="A0A1I6IR72"/>
<proteinExistence type="predicted"/>
<feature type="domain" description="Response regulatory" evidence="8">
    <location>
        <begin position="4"/>
        <end position="123"/>
    </location>
</feature>
<evidence type="ECO:0000256" key="1">
    <source>
        <dbReference type="ARBA" id="ARBA00018672"/>
    </source>
</evidence>
<keyword evidence="7" id="KW-0597">Phosphoprotein</keyword>
<feature type="domain" description="HTH LytTR-type" evidence="9">
    <location>
        <begin position="138"/>
        <end position="236"/>
    </location>
</feature>
<evidence type="ECO:0000256" key="7">
    <source>
        <dbReference type="PROSITE-ProRule" id="PRU00169"/>
    </source>
</evidence>
<dbReference type="SMART" id="SM00850">
    <property type="entry name" value="LytTR"/>
    <property type="match status" value="1"/>
</dbReference>
<organism evidence="10 11">
    <name type="scientific">Anaeromicropila populeti</name>
    <dbReference type="NCBI Taxonomy" id="37658"/>
    <lineage>
        <taxon>Bacteria</taxon>
        <taxon>Bacillati</taxon>
        <taxon>Bacillota</taxon>
        <taxon>Clostridia</taxon>
        <taxon>Lachnospirales</taxon>
        <taxon>Lachnospiraceae</taxon>
        <taxon>Anaeromicropila</taxon>
    </lineage>
</organism>
<name>A0A1I6IR72_9FIRM</name>
<evidence type="ECO:0000256" key="3">
    <source>
        <dbReference type="ARBA" id="ARBA00023012"/>
    </source>
</evidence>
<protein>
    <recommendedName>
        <fullName evidence="1">Stage 0 sporulation protein A homolog</fullName>
    </recommendedName>
</protein>
<sequence length="240" mass="28011">MELNIIICDDDQVSLSINRTYIEEFSKKFKVRPNIQCFSTINASFNSIVKKEKIDIALLDIDLKDHSGIEVAKLIQKNSPWAVIIFITSHSEYALDAFELFAFGYLQKPIEQSRLEKLYAKAIVQVQSIKNKKISACIYFTVNKNNITLKQSSIIYIEKIQQKTRIVTFKETYEIYETLSAVEERLEYIFVRISQSIIVNMDEILSMDKNTIYMKSGQEFRIGRTFLKNVKDIYSKFPKH</sequence>
<dbReference type="PANTHER" id="PTHR37299:SF3">
    <property type="entry name" value="STAGE 0 SPORULATION PROTEIN A HOMOLOG"/>
    <property type="match status" value="1"/>
</dbReference>
<gene>
    <name evidence="10" type="ORF">SAMN05661086_01072</name>
</gene>
<dbReference type="InterPro" id="IPR007492">
    <property type="entry name" value="LytTR_DNA-bd_dom"/>
</dbReference>
<dbReference type="InterPro" id="IPR001789">
    <property type="entry name" value="Sig_transdc_resp-reg_receiver"/>
</dbReference>
<evidence type="ECO:0000256" key="6">
    <source>
        <dbReference type="ARBA" id="ARBA00037164"/>
    </source>
</evidence>
<dbReference type="RefSeq" id="WP_092559665.1">
    <property type="nucleotide sequence ID" value="NZ_FOYZ01000003.1"/>
</dbReference>
<comment type="function">
    <text evidence="6">Required for high-level post-exponential phase expression of a series of secreted proteins.</text>
</comment>
<dbReference type="EMBL" id="FOYZ01000003">
    <property type="protein sequence ID" value="SFR69233.1"/>
    <property type="molecule type" value="Genomic_DNA"/>
</dbReference>
<evidence type="ECO:0000259" key="8">
    <source>
        <dbReference type="PROSITE" id="PS50110"/>
    </source>
</evidence>
<dbReference type="SUPFAM" id="SSF52172">
    <property type="entry name" value="CheY-like"/>
    <property type="match status" value="1"/>
</dbReference>
<dbReference type="InterPro" id="IPR011006">
    <property type="entry name" value="CheY-like_superfamily"/>
</dbReference>
<dbReference type="InterPro" id="IPR046947">
    <property type="entry name" value="LytR-like"/>
</dbReference>
<dbReference type="SMART" id="SM00448">
    <property type="entry name" value="REC"/>
    <property type="match status" value="1"/>
</dbReference>
<keyword evidence="3" id="KW-0902">Two-component regulatory system</keyword>
<evidence type="ECO:0000313" key="11">
    <source>
        <dbReference type="Proteomes" id="UP000199659"/>
    </source>
</evidence>